<feature type="compositionally biased region" description="Basic residues" evidence="2">
    <location>
        <begin position="467"/>
        <end position="476"/>
    </location>
</feature>
<keyword evidence="4" id="KW-1185">Reference proteome</keyword>
<feature type="region of interest" description="Disordered" evidence="2">
    <location>
        <begin position="419"/>
        <end position="488"/>
    </location>
</feature>
<comment type="similarity">
    <text evidence="1">Belongs to the IST1 family.</text>
</comment>
<dbReference type="InterPro" id="IPR042277">
    <property type="entry name" value="IST1-like"/>
</dbReference>
<sequence>MLDGILGRGFSVKCKSLIKATGPRIGMVRRRAEAKQRFLNEDLVKLLSNGLDINAYGRTEEFLAGMNLLSCYDFVEKSCDYILKQLSRMQKQGECPEECREAVASLMYAAARFSDFPELRDLRDVFQQKYGSLEAFVNQKFVEKMSLRPPPKEKRLQVLQDIASEFSIKWDSKGFELRMAAPSVVSQVDEQKVDVMKQRPGLLEEKSRLKSCGGEGKVWRRDEADHQISRTKDVIRYREKSVLKDGGSSLQGDDDNVNGGRHMLPSYPTETCNADFKAERSNNSSHGKILDNNTQSTYSRASNGIPNSRKGESIATLFSEKTNFFPGCVEQLGKTENAILSSKYSNNDSSLGSTMRGVDEGSDRLRSCSSYGLPPPYIKPNQSAIRPPYVKLKEDKQKLSGGSKDSLCNLDEQIIDPDVNNCLGRPHIESDRRHSNEKNGAPASVKSYGLEKEHDYQEERIPLPKPRSIRRKHHKSSPSSNNVVDALDDVKAVNKSSSSRRKDHSRKGLQVLFDDEHHIKVDEEKMIDKLLMHYSKKPTSYDAGKLKKKLLGQPPHQIICGGESSSDQSMNMHDSKFEAFPTPARSVSLPHEQAAPPEAKKVFARSNTFQPDNQATHVHPKLPDYDDLAARFAALKGR</sequence>
<feature type="compositionally biased region" description="Basic and acidic residues" evidence="2">
    <location>
        <begin position="449"/>
        <end position="462"/>
    </location>
</feature>
<feature type="compositionally biased region" description="Basic and acidic residues" evidence="2">
    <location>
        <begin position="426"/>
        <end position="437"/>
    </location>
</feature>
<evidence type="ECO:0000313" key="3">
    <source>
        <dbReference type="EMBL" id="KAL1551895.1"/>
    </source>
</evidence>
<evidence type="ECO:0000256" key="2">
    <source>
        <dbReference type="SAM" id="MobiDB-lite"/>
    </source>
</evidence>
<evidence type="ECO:0000313" key="4">
    <source>
        <dbReference type="Proteomes" id="UP001567538"/>
    </source>
</evidence>
<dbReference type="EMBL" id="JBEAFC010000006">
    <property type="protein sequence ID" value="KAL1551895.1"/>
    <property type="molecule type" value="Genomic_DNA"/>
</dbReference>
<dbReference type="Proteomes" id="UP001567538">
    <property type="component" value="Unassembled WGS sequence"/>
</dbReference>
<feature type="region of interest" description="Disordered" evidence="2">
    <location>
        <begin position="343"/>
        <end position="386"/>
    </location>
</feature>
<dbReference type="FunFam" id="1.20.1260.60:FF:000002">
    <property type="entry name" value="Vacuolar protein sorting-associated protein IST1"/>
    <property type="match status" value="1"/>
</dbReference>
<feature type="compositionally biased region" description="Basic and acidic residues" evidence="2">
    <location>
        <begin position="357"/>
        <end position="366"/>
    </location>
</feature>
<evidence type="ECO:0008006" key="5">
    <source>
        <dbReference type="Google" id="ProtNLM"/>
    </source>
</evidence>
<proteinExistence type="inferred from homology"/>
<dbReference type="AlphaFoldDB" id="A0ABD1H635"/>
<gene>
    <name evidence="3" type="ORF">AAHA92_12765</name>
</gene>
<dbReference type="InterPro" id="IPR005061">
    <property type="entry name" value="Ist1"/>
</dbReference>
<dbReference type="PANTHER" id="PTHR12161">
    <property type="entry name" value="IST1 FAMILY MEMBER"/>
    <property type="match status" value="1"/>
</dbReference>
<feature type="compositionally biased region" description="Polar residues" evidence="2">
    <location>
        <begin position="281"/>
        <end position="306"/>
    </location>
</feature>
<dbReference type="Pfam" id="PF03398">
    <property type="entry name" value="Ist1"/>
    <property type="match status" value="1"/>
</dbReference>
<reference evidence="3 4" key="1">
    <citation type="submission" date="2024-06" db="EMBL/GenBank/DDBJ databases">
        <title>A chromosome level genome sequence of Diviner's sage (Salvia divinorum).</title>
        <authorList>
            <person name="Ford S.A."/>
            <person name="Ro D.-K."/>
            <person name="Ness R.W."/>
            <person name="Phillips M.A."/>
        </authorList>
    </citation>
    <scope>NUCLEOTIDE SEQUENCE [LARGE SCALE GENOMIC DNA]</scope>
    <source>
        <strain evidence="3">SAF-2024a</strain>
        <tissue evidence="3">Leaf</tissue>
    </source>
</reference>
<organism evidence="3 4">
    <name type="scientific">Salvia divinorum</name>
    <name type="common">Maria pastora</name>
    <name type="synonym">Diviner's sage</name>
    <dbReference type="NCBI Taxonomy" id="28513"/>
    <lineage>
        <taxon>Eukaryota</taxon>
        <taxon>Viridiplantae</taxon>
        <taxon>Streptophyta</taxon>
        <taxon>Embryophyta</taxon>
        <taxon>Tracheophyta</taxon>
        <taxon>Spermatophyta</taxon>
        <taxon>Magnoliopsida</taxon>
        <taxon>eudicotyledons</taxon>
        <taxon>Gunneridae</taxon>
        <taxon>Pentapetalae</taxon>
        <taxon>asterids</taxon>
        <taxon>lamiids</taxon>
        <taxon>Lamiales</taxon>
        <taxon>Lamiaceae</taxon>
        <taxon>Nepetoideae</taxon>
        <taxon>Mentheae</taxon>
        <taxon>Salviinae</taxon>
        <taxon>Salvia</taxon>
        <taxon>Salvia subgen. Calosphace</taxon>
    </lineage>
</organism>
<name>A0ABD1H635_SALDI</name>
<dbReference type="Gene3D" id="1.20.1260.60">
    <property type="entry name" value="Vacuolar protein sorting-associated protein Ist1"/>
    <property type="match status" value="1"/>
</dbReference>
<feature type="compositionally biased region" description="Polar residues" evidence="2">
    <location>
        <begin position="343"/>
        <end position="353"/>
    </location>
</feature>
<accession>A0ABD1H635</accession>
<feature type="region of interest" description="Disordered" evidence="2">
    <location>
        <begin position="279"/>
        <end position="307"/>
    </location>
</feature>
<dbReference type="PANTHER" id="PTHR12161:SF14">
    <property type="entry name" value="REGULATOR OF VPS4 ACTIVITY IN THE MVB PATHWAY PROTEIN"/>
    <property type="match status" value="1"/>
</dbReference>
<protein>
    <recommendedName>
        <fullName evidence="5">Vacuolar protein sorting-associated protein Ist1</fullName>
    </recommendedName>
</protein>
<comment type="caution">
    <text evidence="3">The sequence shown here is derived from an EMBL/GenBank/DDBJ whole genome shotgun (WGS) entry which is preliminary data.</text>
</comment>
<evidence type="ECO:0000256" key="1">
    <source>
        <dbReference type="ARBA" id="ARBA00005536"/>
    </source>
</evidence>